<dbReference type="InterPro" id="IPR020806">
    <property type="entry name" value="PKS_PP-bd"/>
</dbReference>
<evidence type="ECO:0000313" key="10">
    <source>
        <dbReference type="Proteomes" id="UP001501444"/>
    </source>
</evidence>
<dbReference type="SUPFAM" id="SSF52151">
    <property type="entry name" value="FabD/lysophospholipase-like"/>
    <property type="match status" value="1"/>
</dbReference>
<dbReference type="SMART" id="SM01294">
    <property type="entry name" value="PKS_PP_betabranch"/>
    <property type="match status" value="2"/>
</dbReference>
<dbReference type="InterPro" id="IPR050091">
    <property type="entry name" value="PKS_NRPS_Biosynth_Enz"/>
</dbReference>
<dbReference type="Pfam" id="PF02801">
    <property type="entry name" value="Ketoacyl-synt_C"/>
    <property type="match status" value="1"/>
</dbReference>
<dbReference type="Gene3D" id="3.40.366.10">
    <property type="entry name" value="Malonyl-Coenzyme A Acyl Carrier Protein, domain 2"/>
    <property type="match status" value="1"/>
</dbReference>
<dbReference type="InterPro" id="IPR018201">
    <property type="entry name" value="Ketoacyl_synth_AS"/>
</dbReference>
<keyword evidence="2" id="KW-0597">Phosphoprotein</keyword>
<dbReference type="InterPro" id="IPR032821">
    <property type="entry name" value="PKS_assoc"/>
</dbReference>
<dbReference type="Gene3D" id="3.40.47.10">
    <property type="match status" value="1"/>
</dbReference>
<accession>A0ABP5UU95</accession>
<dbReference type="SUPFAM" id="SSF47336">
    <property type="entry name" value="ACP-like"/>
    <property type="match status" value="2"/>
</dbReference>
<dbReference type="InterPro" id="IPR020807">
    <property type="entry name" value="PKS_DH"/>
</dbReference>
<feature type="region of interest" description="N-terminal hotdog fold" evidence="5">
    <location>
        <begin position="930"/>
        <end position="1051"/>
    </location>
</feature>
<dbReference type="InterPro" id="IPR006162">
    <property type="entry name" value="Ppantetheine_attach_site"/>
</dbReference>
<dbReference type="InterPro" id="IPR049900">
    <property type="entry name" value="PKS_mFAS_DH"/>
</dbReference>
<dbReference type="SMART" id="SM00822">
    <property type="entry name" value="PKS_KR"/>
    <property type="match status" value="1"/>
</dbReference>
<dbReference type="PROSITE" id="PS52004">
    <property type="entry name" value="KS3_2"/>
    <property type="match status" value="1"/>
</dbReference>
<feature type="domain" description="PKS/mFAS DH" evidence="8">
    <location>
        <begin position="930"/>
        <end position="1198"/>
    </location>
</feature>
<dbReference type="InterPro" id="IPR013968">
    <property type="entry name" value="PKS_KR"/>
</dbReference>
<dbReference type="Pfam" id="PF21089">
    <property type="entry name" value="PKS_DH_N"/>
    <property type="match status" value="1"/>
</dbReference>
<dbReference type="Pfam" id="PF22953">
    <property type="entry name" value="SpnB_Rossmann"/>
    <property type="match status" value="1"/>
</dbReference>
<dbReference type="InterPro" id="IPR014030">
    <property type="entry name" value="Ketoacyl_synth_N"/>
</dbReference>
<sequence>MLGHTGTEHIDATRAFKDLGFDSLTAVELRNRLQTATGQRLPATLVFDFPTPAALAAHLLDQRSPTPAPAATRPAADEPIAIIGMACRFPGGIHTPDQLWQLLAEGGDAIGDFPTGRGWNLDDLLDGGRSLARQGGFIHDADQFDADFFGISPREAAAMDPQQRILLETSWETFEHAGIDPHGLHNSQTGVFLGVMYNDYGSRLVHADRPLTEYEGYLGNGSSGSVASGRIAYTYGLQGPAVTVDTACSSSLTAIHLAAQALRSGECTLALAGGTTVMAAPTVFTEFTRQQGLAPDGRCKPFADAADGTGFSEGTGLLLLQRLSDARRAGRTILAVVRGSAVNQDGASNGLTAPNGPSQQRVINQALANAGLRPSDVDAVEAHGTGTTLGDPIEAQALLATYGQDRTEPLHLGSIKSNIGHTQAAAGVAGVIKMILALNHDLLPKTLHVDQPTTHVDWTTGNIALLTEPAPWPRTERPRRAGISSFGLSGTNAHVVIEQAPESATPEASAGGPVSWHLSARTRGALHDLGRRLLGSLDHNPADIAATLGSRAAFEHHATVIGHTTDDLRSGLEALAAGQPAAHLVTAHTPEPHGKLAFLLPGQGAQHAGMGHGLYTTYPDFAAAFDTIAGHLDLPMHDIMWGNQTHLLNQTLYTQTSLFTLQIALHHLLRDTFGITPDYLLGHSVGEIAGAHLAGILTLPDACRLLLARAQLMQDLPAGGAMAAIQATPDEIDDNTVSIAAVNSPTSTVISGDRNNVETVVQRFKAQGRKATNLDVSHAFHSHRIEPILEPLDTIASALPHHEPHIPLIANLTDERIDGHYWARHARQTVQFHDGVRYLREHGVTRYLELGPSTTLTTHVDDGVTAATLNPKQPEDLALLGALAGLDLRHRVSGRHVDLPTYPFQRRAYWLNPPARRAEPHRLGQRSTDHPLLPTAVELADNRTVFTGRIGAADPEWLADHTVLGTTLLPGTAMLDMALHAGRQVGCDRVDELTLRAPMVLPAEGGLAIRVAVDAPDEDGRRAIAVHARPDGAEEWARHAEGTLGPGDPTGAGPGLTSWPPPGAEAVPVEGLYEAFAGRGYQYGPLFRGLRAAWRDGAGLYAEVRLPDGTGADGFGLHPALFDAALHAMAVDATGDTVRVPFAWRGVSLVGTGATSLRVRLTTAEDGTVALTLADGAGAPVATVEALVAREIDADQLRAADSRPQPLYAVDWIPAPAGSSAPDPVFAPITTGDGDPMTELDAAAERTLALLQEWLADDRSTAGPLVLVTRRAVATGPGEAVDIAAAPVWGLVRSAQAEHPGQFVLLDLDTDPARMPALPPGETQVAVRDGRVLVPRLVKARVPDEAPPAFDPGGTVLVTGGTGALGALVARHLVTAHRARRLLLVSRRGPDAPGAAGLRDELRALGAEVTIAGCDVGDRLDLQRLLTTVPTQHPLTAIVHTAGVLDDGTIAGLTPERLRAVARAKTRGAWLLHELTQHMALDAFVLFSSAAGTLGGPGQGNYAAANAGLDAIAQHRRHLGRPAVSLAWGMWAQDSGMAGALDRQDTARLGRSGLVALSAAQGLALFDAALRLDRPASVPARLDPAVLRDLAATGALPPLLRGLVPAATAGNTNGAAADFAAMPEPQRREALLDLVRANVAIVLGGDRPAAVEPGRAFKELGFDSLTAVELRNRLNAATGLRLSATVLFDHPSAAALAGHLAGEFAAQEGPADGAEAAVREALAGIPLRRLREAGLLDGLLRLAGLPAETAGAPEAQAAAAQDIDTMDAGDLIRLALEGSDR</sequence>
<dbReference type="Proteomes" id="UP001501444">
    <property type="component" value="Unassembled WGS sequence"/>
</dbReference>
<evidence type="ECO:0000256" key="5">
    <source>
        <dbReference type="PROSITE-ProRule" id="PRU01363"/>
    </source>
</evidence>
<dbReference type="SMART" id="SM00825">
    <property type="entry name" value="PKS_KS"/>
    <property type="match status" value="1"/>
</dbReference>
<feature type="active site" description="Proton acceptor; for dehydratase activity" evidence="5">
    <location>
        <position position="961"/>
    </location>
</feature>
<keyword evidence="1" id="KW-0596">Phosphopantetheine</keyword>
<feature type="domain" description="Carrier" evidence="6">
    <location>
        <begin position="1"/>
        <end position="63"/>
    </location>
</feature>
<dbReference type="InterPro" id="IPR049551">
    <property type="entry name" value="PKS_DH_C"/>
</dbReference>
<dbReference type="Gene3D" id="1.10.1200.10">
    <property type="entry name" value="ACP-like"/>
    <property type="match status" value="2"/>
</dbReference>
<dbReference type="CDD" id="cd08956">
    <property type="entry name" value="KR_3_FAS_SDR_x"/>
    <property type="match status" value="1"/>
</dbReference>
<dbReference type="SMART" id="SM00826">
    <property type="entry name" value="PKS_DH"/>
    <property type="match status" value="1"/>
</dbReference>
<dbReference type="Pfam" id="PF00550">
    <property type="entry name" value="PP-binding"/>
    <property type="match status" value="2"/>
</dbReference>
<evidence type="ECO:0000313" key="9">
    <source>
        <dbReference type="EMBL" id="GAA2387956.1"/>
    </source>
</evidence>
<evidence type="ECO:0000259" key="8">
    <source>
        <dbReference type="PROSITE" id="PS52019"/>
    </source>
</evidence>
<dbReference type="InterPro" id="IPR001227">
    <property type="entry name" value="Ac_transferase_dom_sf"/>
</dbReference>
<dbReference type="InterPro" id="IPR020841">
    <property type="entry name" value="PKS_Beta-ketoAc_synthase_dom"/>
</dbReference>
<name>A0ABP5UU95_9ACTN</name>
<proteinExistence type="predicted"/>
<organism evidence="9 10">
    <name type="scientific">Dactylosporangium salmoneum</name>
    <dbReference type="NCBI Taxonomy" id="53361"/>
    <lineage>
        <taxon>Bacteria</taxon>
        <taxon>Bacillati</taxon>
        <taxon>Actinomycetota</taxon>
        <taxon>Actinomycetes</taxon>
        <taxon>Micromonosporales</taxon>
        <taxon>Micromonosporaceae</taxon>
        <taxon>Dactylosporangium</taxon>
    </lineage>
</organism>
<evidence type="ECO:0000256" key="4">
    <source>
        <dbReference type="ARBA" id="ARBA00023315"/>
    </source>
</evidence>
<dbReference type="SUPFAM" id="SSF51735">
    <property type="entry name" value="NAD(P)-binding Rossmann-fold domains"/>
    <property type="match status" value="2"/>
</dbReference>
<dbReference type="InterPro" id="IPR042104">
    <property type="entry name" value="PKS_dehydratase_sf"/>
</dbReference>
<evidence type="ECO:0000259" key="6">
    <source>
        <dbReference type="PROSITE" id="PS50075"/>
    </source>
</evidence>
<dbReference type="EMBL" id="BAAARV010000109">
    <property type="protein sequence ID" value="GAA2387956.1"/>
    <property type="molecule type" value="Genomic_DNA"/>
</dbReference>
<dbReference type="Gene3D" id="3.10.129.110">
    <property type="entry name" value="Polyketide synthase dehydratase"/>
    <property type="match status" value="1"/>
</dbReference>
<dbReference type="PANTHER" id="PTHR43775:SF51">
    <property type="entry name" value="INACTIVE PHENOLPHTHIOCEROL SYNTHESIS POLYKETIDE SYNTHASE TYPE I PKS1-RELATED"/>
    <property type="match status" value="1"/>
</dbReference>
<dbReference type="PANTHER" id="PTHR43775">
    <property type="entry name" value="FATTY ACID SYNTHASE"/>
    <property type="match status" value="1"/>
</dbReference>
<dbReference type="PROSITE" id="PS50075">
    <property type="entry name" value="CARRIER"/>
    <property type="match status" value="2"/>
</dbReference>
<keyword evidence="4" id="KW-0012">Acyltransferase</keyword>
<dbReference type="PROSITE" id="PS52019">
    <property type="entry name" value="PKS_MFAS_DH"/>
    <property type="match status" value="1"/>
</dbReference>
<keyword evidence="3" id="KW-0808">Transferase</keyword>
<evidence type="ECO:0000256" key="3">
    <source>
        <dbReference type="ARBA" id="ARBA00022679"/>
    </source>
</evidence>
<dbReference type="SMART" id="SM00823">
    <property type="entry name" value="PKS_PP"/>
    <property type="match status" value="2"/>
</dbReference>
<dbReference type="PROSITE" id="PS00606">
    <property type="entry name" value="KS3_1"/>
    <property type="match status" value="1"/>
</dbReference>
<dbReference type="InterPro" id="IPR057326">
    <property type="entry name" value="KR_dom"/>
</dbReference>
<dbReference type="CDD" id="cd00833">
    <property type="entry name" value="PKS"/>
    <property type="match status" value="1"/>
</dbReference>
<dbReference type="InterPro" id="IPR055123">
    <property type="entry name" value="SpnB-like_Rossmann"/>
</dbReference>
<dbReference type="InterPro" id="IPR014031">
    <property type="entry name" value="Ketoacyl_synth_C"/>
</dbReference>
<dbReference type="Gene3D" id="3.30.70.3290">
    <property type="match status" value="1"/>
</dbReference>
<evidence type="ECO:0000256" key="1">
    <source>
        <dbReference type="ARBA" id="ARBA00022450"/>
    </source>
</evidence>
<dbReference type="SMART" id="SM00827">
    <property type="entry name" value="PKS_AT"/>
    <property type="match status" value="1"/>
</dbReference>
<dbReference type="Pfam" id="PF00109">
    <property type="entry name" value="ketoacyl-synt"/>
    <property type="match status" value="1"/>
</dbReference>
<evidence type="ECO:0000259" key="7">
    <source>
        <dbReference type="PROSITE" id="PS52004"/>
    </source>
</evidence>
<dbReference type="InterPro" id="IPR049552">
    <property type="entry name" value="PKS_DH_N"/>
</dbReference>
<feature type="region of interest" description="C-terminal hotdog fold" evidence="5">
    <location>
        <begin position="1064"/>
        <end position="1198"/>
    </location>
</feature>
<dbReference type="InterPro" id="IPR009081">
    <property type="entry name" value="PP-bd_ACP"/>
</dbReference>
<feature type="domain" description="Ketosynthase family 3 (KS3)" evidence="7">
    <location>
        <begin position="77"/>
        <end position="499"/>
    </location>
</feature>
<comment type="caution">
    <text evidence="9">The sequence shown here is derived from an EMBL/GenBank/DDBJ whole genome shotgun (WGS) entry which is preliminary data.</text>
</comment>
<keyword evidence="10" id="KW-1185">Reference proteome</keyword>
<dbReference type="SUPFAM" id="SSF53901">
    <property type="entry name" value="Thiolase-like"/>
    <property type="match status" value="1"/>
</dbReference>
<reference evidence="10" key="1">
    <citation type="journal article" date="2019" name="Int. J. Syst. Evol. Microbiol.">
        <title>The Global Catalogue of Microorganisms (GCM) 10K type strain sequencing project: providing services to taxonomists for standard genome sequencing and annotation.</title>
        <authorList>
            <consortium name="The Broad Institute Genomics Platform"/>
            <consortium name="The Broad Institute Genome Sequencing Center for Infectious Disease"/>
            <person name="Wu L."/>
            <person name="Ma J."/>
        </authorList>
    </citation>
    <scope>NUCLEOTIDE SEQUENCE [LARGE SCALE GENOMIC DNA]</scope>
    <source>
        <strain evidence="10">JCM 3272</strain>
    </source>
</reference>
<dbReference type="Pfam" id="PF16197">
    <property type="entry name" value="KAsynt_C_assoc"/>
    <property type="match status" value="1"/>
</dbReference>
<feature type="domain" description="Carrier" evidence="6">
    <location>
        <begin position="1629"/>
        <end position="1704"/>
    </location>
</feature>
<dbReference type="InterPro" id="IPR036291">
    <property type="entry name" value="NAD(P)-bd_dom_sf"/>
</dbReference>
<dbReference type="PROSITE" id="PS00012">
    <property type="entry name" value="PHOSPHOPANTETHEINE"/>
    <property type="match status" value="2"/>
</dbReference>
<dbReference type="Pfam" id="PF00698">
    <property type="entry name" value="Acyl_transf_1"/>
    <property type="match status" value="1"/>
</dbReference>
<dbReference type="Pfam" id="PF08659">
    <property type="entry name" value="KR"/>
    <property type="match status" value="1"/>
</dbReference>
<gene>
    <name evidence="9" type="ORF">GCM10010170_099150</name>
</gene>
<dbReference type="InterPro" id="IPR036736">
    <property type="entry name" value="ACP-like_sf"/>
</dbReference>
<dbReference type="Pfam" id="PF14765">
    <property type="entry name" value="PS-DH"/>
    <property type="match status" value="1"/>
</dbReference>
<dbReference type="InterPro" id="IPR016039">
    <property type="entry name" value="Thiolase-like"/>
</dbReference>
<dbReference type="SUPFAM" id="SSF55048">
    <property type="entry name" value="Probable ACP-binding domain of malonyl-CoA ACP transacylase"/>
    <property type="match status" value="1"/>
</dbReference>
<dbReference type="Gene3D" id="3.40.50.720">
    <property type="entry name" value="NAD(P)-binding Rossmann-like Domain"/>
    <property type="match status" value="1"/>
</dbReference>
<protein>
    <submittedName>
        <fullName evidence="9">Uncharacterized protein</fullName>
    </submittedName>
</protein>
<evidence type="ECO:0000256" key="2">
    <source>
        <dbReference type="ARBA" id="ARBA00022553"/>
    </source>
</evidence>
<feature type="active site" description="Proton donor; for dehydratase activity" evidence="5">
    <location>
        <position position="1123"/>
    </location>
</feature>
<dbReference type="InterPro" id="IPR016035">
    <property type="entry name" value="Acyl_Trfase/lysoPLipase"/>
</dbReference>
<dbReference type="InterPro" id="IPR014043">
    <property type="entry name" value="Acyl_transferase_dom"/>
</dbReference>
<dbReference type="InterPro" id="IPR016036">
    <property type="entry name" value="Malonyl_transacylase_ACP-bd"/>
</dbReference>